<evidence type="ECO:0000256" key="6">
    <source>
        <dbReference type="ARBA" id="ARBA00023134"/>
    </source>
</evidence>
<feature type="non-terminal residue" evidence="9">
    <location>
        <position position="280"/>
    </location>
</feature>
<dbReference type="GO" id="GO:0042254">
    <property type="term" value="P:ribosome biogenesis"/>
    <property type="evidence" value="ECO:0007669"/>
    <property type="project" value="UniProtKB-KW"/>
</dbReference>
<proteinExistence type="inferred from homology"/>
<dbReference type="PRINTS" id="PR00326">
    <property type="entry name" value="GTP1OBG"/>
</dbReference>
<keyword evidence="5" id="KW-0547">Nucleotide-binding</keyword>
<dbReference type="PANTHER" id="PTHR43834:SF6">
    <property type="entry name" value="GTPASE DER"/>
    <property type="match status" value="1"/>
</dbReference>
<dbReference type="InterPro" id="IPR027417">
    <property type="entry name" value="P-loop_NTPase"/>
</dbReference>
<evidence type="ECO:0000256" key="1">
    <source>
        <dbReference type="ARBA" id="ARBA00008279"/>
    </source>
</evidence>
<keyword evidence="4" id="KW-0677">Repeat</keyword>
<keyword evidence="6" id="KW-0342">GTP-binding</keyword>
<dbReference type="CDD" id="cd01895">
    <property type="entry name" value="EngA2"/>
    <property type="match status" value="1"/>
</dbReference>
<accession>X0TC91</accession>
<evidence type="ECO:0000259" key="8">
    <source>
        <dbReference type="PROSITE" id="PS51712"/>
    </source>
</evidence>
<dbReference type="AlphaFoldDB" id="X0TC91"/>
<evidence type="ECO:0000313" key="9">
    <source>
        <dbReference type="EMBL" id="GAF91113.1"/>
    </source>
</evidence>
<dbReference type="GO" id="GO:0005525">
    <property type="term" value="F:GTP binding"/>
    <property type="evidence" value="ECO:0007669"/>
    <property type="project" value="UniProtKB-KW"/>
</dbReference>
<dbReference type="NCBIfam" id="TIGR03594">
    <property type="entry name" value="GTPase_EngA"/>
    <property type="match status" value="1"/>
</dbReference>
<evidence type="ECO:0000256" key="5">
    <source>
        <dbReference type="ARBA" id="ARBA00022741"/>
    </source>
</evidence>
<name>X0TC91_9ZZZZ</name>
<comment type="caution">
    <text evidence="9">The sequence shown here is derived from an EMBL/GenBank/DDBJ whole genome shotgun (WGS) entry which is preliminary data.</text>
</comment>
<evidence type="ECO:0000256" key="4">
    <source>
        <dbReference type="ARBA" id="ARBA00022737"/>
    </source>
</evidence>
<dbReference type="EMBL" id="BARS01016821">
    <property type="protein sequence ID" value="GAF91113.1"/>
    <property type="molecule type" value="Genomic_DNA"/>
</dbReference>
<feature type="non-terminal residue" evidence="9">
    <location>
        <position position="1"/>
    </location>
</feature>
<dbReference type="InterPro" id="IPR031166">
    <property type="entry name" value="G_ENGA"/>
</dbReference>
<dbReference type="InterPro" id="IPR005225">
    <property type="entry name" value="Small_GTP-bd"/>
</dbReference>
<evidence type="ECO:0000256" key="2">
    <source>
        <dbReference type="ARBA" id="ARBA00020953"/>
    </source>
</evidence>
<dbReference type="InterPro" id="IPR016484">
    <property type="entry name" value="GTPase_Der"/>
</dbReference>
<dbReference type="GO" id="GO:0043022">
    <property type="term" value="F:ribosome binding"/>
    <property type="evidence" value="ECO:0007669"/>
    <property type="project" value="TreeGrafter"/>
</dbReference>
<dbReference type="InterPro" id="IPR006073">
    <property type="entry name" value="GTP-bd"/>
</dbReference>
<reference evidence="9" key="1">
    <citation type="journal article" date="2014" name="Front. Microbiol.">
        <title>High frequency of phylogenetically diverse reductive dehalogenase-homologous genes in deep subseafloor sedimentary metagenomes.</title>
        <authorList>
            <person name="Kawai M."/>
            <person name="Futagami T."/>
            <person name="Toyoda A."/>
            <person name="Takaki Y."/>
            <person name="Nishi S."/>
            <person name="Hori S."/>
            <person name="Arai W."/>
            <person name="Tsubouchi T."/>
            <person name="Morono Y."/>
            <person name="Uchiyama I."/>
            <person name="Ito T."/>
            <person name="Fujiyama A."/>
            <person name="Inagaki F."/>
            <person name="Takami H."/>
        </authorList>
    </citation>
    <scope>NUCLEOTIDE SEQUENCE</scope>
    <source>
        <strain evidence="9">Expedition CK06-06</strain>
    </source>
</reference>
<sequence length="280" mass="31346">VAIVGRPNVGKSTLFNRLTKKRDALVDDIPGVTRDRLYATIEWDDRNLVIVDTGGFDSSHKGEISDRVKKQVEVAIEEADMIILLFDGRTGPMFADEELLALLRHSKKKVLYAVNKIDGPEHEHLGMEFYSFGIDKVFPISSAHGYGIGSLMEQLIEDFPVVEHPQEEEGRIKIAIIGRPNVGKSSLINRIIGFDRLIVSELPGTTRDSVDISFEREGKPYLLIDTAGIRRRGRVKEKIEKFSILKALKAISRCHISVILLDSQAGIYDQDTKICGYALE</sequence>
<dbReference type="CDD" id="cd01894">
    <property type="entry name" value="EngA1"/>
    <property type="match status" value="1"/>
</dbReference>
<protein>
    <recommendedName>
        <fullName evidence="2">GTPase Der</fullName>
    </recommendedName>
    <alternativeName>
        <fullName evidence="7">GTP-binding protein EngA</fullName>
    </alternativeName>
</protein>
<feature type="domain" description="EngA-type G" evidence="8">
    <location>
        <begin position="1"/>
        <end position="163"/>
    </location>
</feature>
<dbReference type="SUPFAM" id="SSF52540">
    <property type="entry name" value="P-loop containing nucleoside triphosphate hydrolases"/>
    <property type="match status" value="2"/>
</dbReference>
<evidence type="ECO:0000256" key="3">
    <source>
        <dbReference type="ARBA" id="ARBA00022517"/>
    </source>
</evidence>
<comment type="similarity">
    <text evidence="1">Belongs to the TRAFAC class TrmE-Era-EngA-EngB-Septin-like GTPase superfamily. EngA (Der) GTPase family.</text>
</comment>
<dbReference type="Gene3D" id="3.40.50.300">
    <property type="entry name" value="P-loop containing nucleotide triphosphate hydrolases"/>
    <property type="match status" value="2"/>
</dbReference>
<organism evidence="9">
    <name type="scientific">marine sediment metagenome</name>
    <dbReference type="NCBI Taxonomy" id="412755"/>
    <lineage>
        <taxon>unclassified sequences</taxon>
        <taxon>metagenomes</taxon>
        <taxon>ecological metagenomes</taxon>
    </lineage>
</organism>
<dbReference type="PANTHER" id="PTHR43834">
    <property type="entry name" value="GTPASE DER"/>
    <property type="match status" value="1"/>
</dbReference>
<dbReference type="NCBIfam" id="TIGR00231">
    <property type="entry name" value="small_GTP"/>
    <property type="match status" value="2"/>
</dbReference>
<dbReference type="FunFam" id="3.40.50.300:FF:000057">
    <property type="entry name" value="GTPase Der"/>
    <property type="match status" value="1"/>
</dbReference>
<evidence type="ECO:0000256" key="7">
    <source>
        <dbReference type="ARBA" id="ARBA00032345"/>
    </source>
</evidence>
<dbReference type="PROSITE" id="PS51712">
    <property type="entry name" value="G_ENGA"/>
    <property type="match status" value="1"/>
</dbReference>
<dbReference type="Pfam" id="PF01926">
    <property type="entry name" value="MMR_HSR1"/>
    <property type="match status" value="2"/>
</dbReference>
<gene>
    <name evidence="9" type="ORF">S01H1_27599</name>
</gene>
<keyword evidence="3" id="KW-0690">Ribosome biogenesis</keyword>